<protein>
    <submittedName>
        <fullName evidence="1">Uncharacterized protein</fullName>
    </submittedName>
</protein>
<dbReference type="Proteomes" id="UP000054498">
    <property type="component" value="Unassembled WGS sequence"/>
</dbReference>
<reference evidence="1 2" key="1">
    <citation type="journal article" date="2013" name="BMC Genomics">
        <title>Reconstruction of the lipid metabolism for the microalga Monoraphidium neglectum from its genome sequence reveals characteristics suitable for biofuel production.</title>
        <authorList>
            <person name="Bogen C."/>
            <person name="Al-Dilaimi A."/>
            <person name="Albersmeier A."/>
            <person name="Wichmann J."/>
            <person name="Grundmann M."/>
            <person name="Rupp O."/>
            <person name="Lauersen K.J."/>
            <person name="Blifernez-Klassen O."/>
            <person name="Kalinowski J."/>
            <person name="Goesmann A."/>
            <person name="Mussgnug J.H."/>
            <person name="Kruse O."/>
        </authorList>
    </citation>
    <scope>NUCLEOTIDE SEQUENCE [LARGE SCALE GENOMIC DNA]</scope>
    <source>
        <strain evidence="1 2">SAG 48.87</strain>
    </source>
</reference>
<evidence type="ECO:0000313" key="1">
    <source>
        <dbReference type="EMBL" id="KIZ03238.1"/>
    </source>
</evidence>
<sequence length="152" mass="15483">MQAWCAARSDICFGAADSSSGDDNANSAGSSVACWAHPAVALAACASKNLVWRPAAALESQQVGLSCGGGGMNRTGLGSGNHSMNSTAGGPLPPAVAPLPPAARGPLREWLGAVVALRQGEVRRACGAESAIVDQVLLVHRYDTINTFHSME</sequence>
<dbReference type="KEGG" id="mng:MNEG_4721"/>
<dbReference type="AlphaFoldDB" id="A0A0D2JX97"/>
<dbReference type="GeneID" id="25737598"/>
<dbReference type="RefSeq" id="XP_013902257.1">
    <property type="nucleotide sequence ID" value="XM_014046803.1"/>
</dbReference>
<proteinExistence type="predicted"/>
<accession>A0A0D2JX97</accession>
<dbReference type="EMBL" id="KK100888">
    <property type="protein sequence ID" value="KIZ03238.1"/>
    <property type="molecule type" value="Genomic_DNA"/>
</dbReference>
<organism evidence="1 2">
    <name type="scientific">Monoraphidium neglectum</name>
    <dbReference type="NCBI Taxonomy" id="145388"/>
    <lineage>
        <taxon>Eukaryota</taxon>
        <taxon>Viridiplantae</taxon>
        <taxon>Chlorophyta</taxon>
        <taxon>core chlorophytes</taxon>
        <taxon>Chlorophyceae</taxon>
        <taxon>CS clade</taxon>
        <taxon>Sphaeropleales</taxon>
        <taxon>Selenastraceae</taxon>
        <taxon>Monoraphidium</taxon>
    </lineage>
</organism>
<keyword evidence="2" id="KW-1185">Reference proteome</keyword>
<evidence type="ECO:0000313" key="2">
    <source>
        <dbReference type="Proteomes" id="UP000054498"/>
    </source>
</evidence>
<gene>
    <name evidence="1" type="ORF">MNEG_4721</name>
</gene>
<name>A0A0D2JX97_9CHLO</name>